<dbReference type="KEGG" id="cdep:91085960"/>
<feature type="region of interest" description="Disordered" evidence="1">
    <location>
        <begin position="60"/>
        <end position="92"/>
    </location>
</feature>
<name>A0A1E3HP36_9TREE</name>
<dbReference type="OrthoDB" id="2564480at2759"/>
<reference evidence="2" key="1">
    <citation type="submission" date="2016-06" db="EMBL/GenBank/DDBJ databases">
        <authorList>
            <person name="Cuomo C."/>
            <person name="Litvintseva A."/>
            <person name="Heitman J."/>
            <person name="Chen Y."/>
            <person name="Sun S."/>
            <person name="Springer D."/>
            <person name="Dromer F."/>
            <person name="Young S."/>
            <person name="Zeng Q."/>
            <person name="Chapman S."/>
            <person name="Gujja S."/>
            <person name="Saif S."/>
            <person name="Birren B."/>
        </authorList>
    </citation>
    <scope>NUCLEOTIDE SEQUENCE</scope>
    <source>
        <strain evidence="2">CBS 7841</strain>
    </source>
</reference>
<feature type="compositionally biased region" description="Acidic residues" evidence="1">
    <location>
        <begin position="333"/>
        <end position="359"/>
    </location>
</feature>
<feature type="region of interest" description="Disordered" evidence="1">
    <location>
        <begin position="255"/>
        <end position="359"/>
    </location>
</feature>
<gene>
    <name evidence="2" type="ORF">L203_101747</name>
</gene>
<evidence type="ECO:0000313" key="3">
    <source>
        <dbReference type="Proteomes" id="UP000094043"/>
    </source>
</evidence>
<dbReference type="VEuPathDB" id="FungiDB:L203_06199"/>
<proteinExistence type="predicted"/>
<dbReference type="Proteomes" id="UP000094043">
    <property type="component" value="Chromosome 2"/>
</dbReference>
<keyword evidence="3" id="KW-1185">Reference proteome</keyword>
<reference evidence="2" key="2">
    <citation type="journal article" date="2022" name="Elife">
        <title>Obligate sexual reproduction of a homothallic fungus closely related to the Cryptococcus pathogenic species complex.</title>
        <authorList>
            <person name="Passer A.R."/>
            <person name="Clancey S.A."/>
            <person name="Shea T."/>
            <person name="David-Palma M."/>
            <person name="Averette A.F."/>
            <person name="Boekhout T."/>
            <person name="Porcel B.M."/>
            <person name="Nowrousian M."/>
            <person name="Cuomo C.A."/>
            <person name="Sun S."/>
            <person name="Heitman J."/>
            <person name="Coelho M.A."/>
        </authorList>
    </citation>
    <scope>NUCLEOTIDE SEQUENCE</scope>
    <source>
        <strain evidence="2">CBS 7841</strain>
    </source>
</reference>
<evidence type="ECO:0000313" key="2">
    <source>
        <dbReference type="EMBL" id="WVN86580.1"/>
    </source>
</evidence>
<feature type="compositionally biased region" description="Basic and acidic residues" evidence="1">
    <location>
        <begin position="265"/>
        <end position="321"/>
    </location>
</feature>
<sequence>MSFELPSERLSGSTGGPPPLNRSQIAAYASFLDDLQTTTSQDLSQRLLYRFSPDRYADDGLVLSDGSETERERSKAGYTRVSKSLGKRKRRRADEDAFGTRWPVTCAEIDKPSSLEETVISFAQSYIRQQGLDILNLEENENDLADPVLPCNLVPSTVEMINELLAKLAMVRLPGTSKKRKQMPPLDWKGVMGVAGMIPRLRWEVVSTNGRLQSIYPNSVANVLEHRLQILDTIKTMRTATVPLHESLYAPVLSEPNPLLRPHLSKTEISRRAEKRRLREQARLRKKQTAHERNVKDPIRQQEEQETRGMTETAHTREGSARKRYRQNKTYQDEDQVVEGERELDVDDSEDTESDAESE</sequence>
<dbReference type="EMBL" id="CP143785">
    <property type="protein sequence ID" value="WVN86580.1"/>
    <property type="molecule type" value="Genomic_DNA"/>
</dbReference>
<accession>A0A1E3HP36</accession>
<feature type="region of interest" description="Disordered" evidence="1">
    <location>
        <begin position="1"/>
        <end position="22"/>
    </location>
</feature>
<protein>
    <submittedName>
        <fullName evidence="2">Uncharacterized protein</fullName>
    </submittedName>
</protein>
<dbReference type="GeneID" id="91085960"/>
<dbReference type="RefSeq" id="XP_066067280.1">
    <property type="nucleotide sequence ID" value="XM_066211183.1"/>
</dbReference>
<evidence type="ECO:0000256" key="1">
    <source>
        <dbReference type="SAM" id="MobiDB-lite"/>
    </source>
</evidence>
<reference evidence="2" key="3">
    <citation type="submission" date="2024-01" db="EMBL/GenBank/DDBJ databases">
        <authorList>
            <person name="Coelho M.A."/>
            <person name="David-Palma M."/>
            <person name="Shea T."/>
            <person name="Sun S."/>
            <person name="Cuomo C.A."/>
            <person name="Heitman J."/>
        </authorList>
    </citation>
    <scope>NUCLEOTIDE SEQUENCE</scope>
    <source>
        <strain evidence="2">CBS 7841</strain>
    </source>
</reference>
<organism evidence="2 3">
    <name type="scientific">Cryptococcus depauperatus CBS 7841</name>
    <dbReference type="NCBI Taxonomy" id="1295531"/>
    <lineage>
        <taxon>Eukaryota</taxon>
        <taxon>Fungi</taxon>
        <taxon>Dikarya</taxon>
        <taxon>Basidiomycota</taxon>
        <taxon>Agaricomycotina</taxon>
        <taxon>Tremellomycetes</taxon>
        <taxon>Tremellales</taxon>
        <taxon>Cryptococcaceae</taxon>
        <taxon>Cryptococcus</taxon>
    </lineage>
</organism>
<dbReference type="AlphaFoldDB" id="A0A1E3HP36"/>